<gene>
    <name evidence="3" type="ORF">E1212_13845</name>
</gene>
<keyword evidence="2" id="KW-0812">Transmembrane</keyword>
<feature type="region of interest" description="Disordered" evidence="1">
    <location>
        <begin position="181"/>
        <end position="217"/>
    </location>
</feature>
<feature type="region of interest" description="Disordered" evidence="1">
    <location>
        <begin position="1"/>
        <end position="159"/>
    </location>
</feature>
<evidence type="ECO:0000313" key="3">
    <source>
        <dbReference type="EMBL" id="TDC50828.1"/>
    </source>
</evidence>
<feature type="compositionally biased region" description="Low complexity" evidence="1">
    <location>
        <begin position="199"/>
        <end position="212"/>
    </location>
</feature>
<feature type="transmembrane region" description="Helical" evidence="2">
    <location>
        <begin position="158"/>
        <end position="181"/>
    </location>
</feature>
<dbReference type="OrthoDB" id="5197508at2"/>
<dbReference type="EMBL" id="SMKL01000027">
    <property type="protein sequence ID" value="TDC50828.1"/>
    <property type="molecule type" value="Genomic_DNA"/>
</dbReference>
<sequence length="308" mass="30744">MSKHAGGRRRRSGPVPTDAAPAAAAGGAPVFGTPFWSGPSQEPDPDDPLGLGEPDAAPGLRASRATRSDGSAKAVTQAWAPSPPPETATRVAPRAPEVGTAAAPAIQAFAPALAPDPIDEDEDAPAREPSARGGGGTRGRSPRTRPRRAGDAPPPSRATAGALAACLAVAAVLGFAGGAWFGSRDGGADPAGDARTSDPGAPGEGEAPPAEGLTLSADPVEVAPNDLIALAGTLAPVEDGVEVSLQHRVGDGEWVDYPASRPLTFTTRADGSFSGSVATGAPGPNFFRVVNVDDPDEASNEIEVTVAE</sequence>
<dbReference type="Proteomes" id="UP000295621">
    <property type="component" value="Unassembled WGS sequence"/>
</dbReference>
<comment type="caution">
    <text evidence="3">The sequence shown here is derived from an EMBL/GenBank/DDBJ whole genome shotgun (WGS) entry which is preliminary data.</text>
</comment>
<evidence type="ECO:0000313" key="4">
    <source>
        <dbReference type="Proteomes" id="UP000295621"/>
    </source>
</evidence>
<name>A0A4R4RM71_9ACTN</name>
<dbReference type="AlphaFoldDB" id="A0A4R4RM71"/>
<protein>
    <submittedName>
        <fullName evidence="3">Uncharacterized protein</fullName>
    </submittedName>
</protein>
<feature type="compositionally biased region" description="Basic residues" evidence="1">
    <location>
        <begin position="1"/>
        <end position="12"/>
    </location>
</feature>
<feature type="compositionally biased region" description="Low complexity" evidence="1">
    <location>
        <begin position="13"/>
        <end position="35"/>
    </location>
</feature>
<feature type="compositionally biased region" description="Low complexity" evidence="1">
    <location>
        <begin position="101"/>
        <end position="116"/>
    </location>
</feature>
<keyword evidence="2" id="KW-1133">Transmembrane helix</keyword>
<evidence type="ECO:0000256" key="2">
    <source>
        <dbReference type="SAM" id="Phobius"/>
    </source>
</evidence>
<organism evidence="3 4">
    <name type="scientific">Jiangella ureilytica</name>
    <dbReference type="NCBI Taxonomy" id="2530374"/>
    <lineage>
        <taxon>Bacteria</taxon>
        <taxon>Bacillati</taxon>
        <taxon>Actinomycetota</taxon>
        <taxon>Actinomycetes</taxon>
        <taxon>Jiangellales</taxon>
        <taxon>Jiangellaceae</taxon>
        <taxon>Jiangella</taxon>
    </lineage>
</organism>
<evidence type="ECO:0000256" key="1">
    <source>
        <dbReference type="SAM" id="MobiDB-lite"/>
    </source>
</evidence>
<keyword evidence="2" id="KW-0472">Membrane</keyword>
<dbReference type="RefSeq" id="WP_131983374.1">
    <property type="nucleotide sequence ID" value="NZ_SMKL01000027.1"/>
</dbReference>
<proteinExistence type="predicted"/>
<accession>A0A4R4RM71</accession>
<keyword evidence="4" id="KW-1185">Reference proteome</keyword>
<reference evidence="3 4" key="1">
    <citation type="submission" date="2019-02" db="EMBL/GenBank/DDBJ databases">
        <title>Draft genome sequences of novel Actinobacteria.</title>
        <authorList>
            <person name="Sahin N."/>
            <person name="Ay H."/>
            <person name="Saygin H."/>
        </authorList>
    </citation>
    <scope>NUCLEOTIDE SEQUENCE [LARGE SCALE GENOMIC DNA]</scope>
    <source>
        <strain evidence="3 4">KC603</strain>
    </source>
</reference>